<dbReference type="PANTHER" id="PTHR48083:SF2">
    <property type="entry name" value="MEDIUM-CHAIN SPECIFIC ACYL-COA DEHYDROGENASE, MITOCHONDRIAL"/>
    <property type="match status" value="1"/>
</dbReference>
<evidence type="ECO:0000259" key="9">
    <source>
        <dbReference type="Pfam" id="PF02770"/>
    </source>
</evidence>
<organism evidence="10 11">
    <name type="scientific">Novosphingobium colocasiae</name>
    <dbReference type="NCBI Taxonomy" id="1256513"/>
    <lineage>
        <taxon>Bacteria</taxon>
        <taxon>Pseudomonadati</taxon>
        <taxon>Pseudomonadota</taxon>
        <taxon>Alphaproteobacteria</taxon>
        <taxon>Sphingomonadales</taxon>
        <taxon>Sphingomonadaceae</taxon>
        <taxon>Novosphingobium</taxon>
    </lineage>
</organism>
<evidence type="ECO:0000256" key="2">
    <source>
        <dbReference type="ARBA" id="ARBA00009347"/>
    </source>
</evidence>
<name>A0A918PMR9_9SPHN</name>
<dbReference type="GO" id="GO:0005737">
    <property type="term" value="C:cytoplasm"/>
    <property type="evidence" value="ECO:0007669"/>
    <property type="project" value="TreeGrafter"/>
</dbReference>
<dbReference type="FunFam" id="2.40.110.10:FF:000002">
    <property type="entry name" value="Acyl-CoA dehydrogenase fadE12"/>
    <property type="match status" value="1"/>
</dbReference>
<evidence type="ECO:0000256" key="1">
    <source>
        <dbReference type="ARBA" id="ARBA00001974"/>
    </source>
</evidence>
<dbReference type="Proteomes" id="UP000648075">
    <property type="component" value="Unassembled WGS sequence"/>
</dbReference>
<dbReference type="GO" id="GO:0050660">
    <property type="term" value="F:flavin adenine dinucleotide binding"/>
    <property type="evidence" value="ECO:0007669"/>
    <property type="project" value="InterPro"/>
</dbReference>
<dbReference type="AlphaFoldDB" id="A0A918PMR9"/>
<dbReference type="InterPro" id="IPR006089">
    <property type="entry name" value="Acyl-CoA_DH_CS"/>
</dbReference>
<dbReference type="SUPFAM" id="SSF47203">
    <property type="entry name" value="Acyl-CoA dehydrogenase C-terminal domain-like"/>
    <property type="match status" value="1"/>
</dbReference>
<dbReference type="InterPro" id="IPR037069">
    <property type="entry name" value="AcylCoA_DH/ox_N_sf"/>
</dbReference>
<protein>
    <recommendedName>
        <fullName evidence="3">Medium-chain specific acyl-CoA dehydrogenase, mitochondrial</fullName>
    </recommendedName>
</protein>
<evidence type="ECO:0000313" key="11">
    <source>
        <dbReference type="Proteomes" id="UP000648075"/>
    </source>
</evidence>
<proteinExistence type="inferred from homology"/>
<dbReference type="FunFam" id="1.20.140.10:FF:000001">
    <property type="entry name" value="Acyl-CoA dehydrogenase"/>
    <property type="match status" value="1"/>
</dbReference>
<dbReference type="EMBL" id="BMZA01000025">
    <property type="protein sequence ID" value="GGZ16185.1"/>
    <property type="molecule type" value="Genomic_DNA"/>
</dbReference>
<dbReference type="InterPro" id="IPR009075">
    <property type="entry name" value="AcylCo_DH/oxidase_C"/>
</dbReference>
<gene>
    <name evidence="10" type="ORF">GCM10011614_33720</name>
</gene>
<evidence type="ECO:0000256" key="7">
    <source>
        <dbReference type="RuleBase" id="RU362125"/>
    </source>
</evidence>
<dbReference type="PROSITE" id="PS00072">
    <property type="entry name" value="ACYL_COA_DH_1"/>
    <property type="match status" value="1"/>
</dbReference>
<dbReference type="CDD" id="cd00567">
    <property type="entry name" value="ACAD"/>
    <property type="match status" value="1"/>
</dbReference>
<sequence>MSWGLQNLPFFDSQHFTLAEKLQRWIEANRDILGQHPESNFGPYAKEMLGSLSAAGFLDYVLPKASGADVAPPDVRSICIIREALTYESFLADNMFVMQGLGTAPLWQHHDHAMRDAVIEATRQGKRIAAIALTEPDAGSDLASAQTTADLDGDSYVLNGEKCWITNAGIADQYIVVARTGEAPGARGLSAFMVDADTPGLTITPDVPMIAPHPLGSLKFENCRIPANNILGGAGTGFKAAMATFDVFRPSVGAAAVGAARRAMDETIARVKSRRMFGKTMSEMDTVQAKIADMTVETEAAALMVYRAAWASDVLGGRVSRESAMAKLMATEAAGRVIDSAVQLFGGLGVARGSVVEQLYRDIRPTRIYEGASEVQKVVIARATLR</sequence>
<dbReference type="GO" id="GO:0070991">
    <property type="term" value="F:medium-chain fatty acyl-CoA dehydrogenase activity"/>
    <property type="evidence" value="ECO:0007669"/>
    <property type="project" value="TreeGrafter"/>
</dbReference>
<evidence type="ECO:0000256" key="5">
    <source>
        <dbReference type="ARBA" id="ARBA00022827"/>
    </source>
</evidence>
<dbReference type="InterPro" id="IPR006091">
    <property type="entry name" value="Acyl-CoA_Oxase/DH_mid-dom"/>
</dbReference>
<evidence type="ECO:0000256" key="6">
    <source>
        <dbReference type="ARBA" id="ARBA00023002"/>
    </source>
</evidence>
<comment type="similarity">
    <text evidence="2 7">Belongs to the acyl-CoA dehydrogenase family.</text>
</comment>
<accession>A0A918PMR9</accession>
<comment type="caution">
    <text evidence="10">The sequence shown here is derived from an EMBL/GenBank/DDBJ whole genome shotgun (WGS) entry which is preliminary data.</text>
</comment>
<dbReference type="GO" id="GO:0051793">
    <property type="term" value="P:medium-chain fatty acid catabolic process"/>
    <property type="evidence" value="ECO:0007669"/>
    <property type="project" value="TreeGrafter"/>
</dbReference>
<keyword evidence="4 7" id="KW-0285">Flavoprotein</keyword>
<dbReference type="Gene3D" id="2.40.110.10">
    <property type="entry name" value="Butyryl-CoA Dehydrogenase, subunit A, domain 2"/>
    <property type="match status" value="1"/>
</dbReference>
<keyword evidence="11" id="KW-1185">Reference proteome</keyword>
<keyword evidence="5 7" id="KW-0274">FAD</keyword>
<keyword evidence="6 7" id="KW-0560">Oxidoreductase</keyword>
<evidence type="ECO:0000313" key="10">
    <source>
        <dbReference type="EMBL" id="GGZ16185.1"/>
    </source>
</evidence>
<dbReference type="InterPro" id="IPR009100">
    <property type="entry name" value="AcylCoA_DH/oxidase_NM_dom_sf"/>
</dbReference>
<dbReference type="Gene3D" id="1.20.140.10">
    <property type="entry name" value="Butyryl-CoA Dehydrogenase, subunit A, domain 3"/>
    <property type="match status" value="1"/>
</dbReference>
<dbReference type="InterPro" id="IPR036250">
    <property type="entry name" value="AcylCo_DH-like_C"/>
</dbReference>
<dbReference type="InterPro" id="IPR046373">
    <property type="entry name" value="Acyl-CoA_Oxase/DH_mid-dom_sf"/>
</dbReference>
<feature type="domain" description="Acyl-CoA dehydrogenase/oxidase C-terminal" evidence="8">
    <location>
        <begin position="235"/>
        <end position="384"/>
    </location>
</feature>
<dbReference type="SUPFAM" id="SSF56645">
    <property type="entry name" value="Acyl-CoA dehydrogenase NM domain-like"/>
    <property type="match status" value="1"/>
</dbReference>
<dbReference type="Pfam" id="PF02770">
    <property type="entry name" value="Acyl-CoA_dh_M"/>
    <property type="match status" value="1"/>
</dbReference>
<evidence type="ECO:0000256" key="3">
    <source>
        <dbReference type="ARBA" id="ARBA00019125"/>
    </source>
</evidence>
<comment type="cofactor">
    <cofactor evidence="1 7">
        <name>FAD</name>
        <dbReference type="ChEBI" id="CHEBI:57692"/>
    </cofactor>
</comment>
<reference evidence="10" key="2">
    <citation type="submission" date="2020-09" db="EMBL/GenBank/DDBJ databases">
        <authorList>
            <person name="Sun Q."/>
            <person name="Kim S."/>
        </authorList>
    </citation>
    <scope>NUCLEOTIDE SEQUENCE</scope>
    <source>
        <strain evidence="10">KCTC 32255</strain>
    </source>
</reference>
<evidence type="ECO:0000259" key="8">
    <source>
        <dbReference type="Pfam" id="PF00441"/>
    </source>
</evidence>
<dbReference type="Gene3D" id="1.10.540.10">
    <property type="entry name" value="Acyl-CoA dehydrogenase/oxidase, N-terminal domain"/>
    <property type="match status" value="1"/>
</dbReference>
<dbReference type="RefSeq" id="WP_189622459.1">
    <property type="nucleotide sequence ID" value="NZ_BMZA01000025.1"/>
</dbReference>
<evidence type="ECO:0000256" key="4">
    <source>
        <dbReference type="ARBA" id="ARBA00022630"/>
    </source>
</evidence>
<reference evidence="10" key="1">
    <citation type="journal article" date="2014" name="Int. J. Syst. Evol. Microbiol.">
        <title>Complete genome sequence of Corynebacterium casei LMG S-19264T (=DSM 44701T), isolated from a smear-ripened cheese.</title>
        <authorList>
            <consortium name="US DOE Joint Genome Institute (JGI-PGF)"/>
            <person name="Walter F."/>
            <person name="Albersmeier A."/>
            <person name="Kalinowski J."/>
            <person name="Ruckert C."/>
        </authorList>
    </citation>
    <scope>NUCLEOTIDE SEQUENCE</scope>
    <source>
        <strain evidence="10">KCTC 32255</strain>
    </source>
</reference>
<dbReference type="Pfam" id="PF00441">
    <property type="entry name" value="Acyl-CoA_dh_1"/>
    <property type="match status" value="1"/>
</dbReference>
<dbReference type="InterPro" id="IPR050741">
    <property type="entry name" value="Acyl-CoA_dehydrogenase"/>
</dbReference>
<dbReference type="PANTHER" id="PTHR48083">
    <property type="entry name" value="MEDIUM-CHAIN SPECIFIC ACYL-COA DEHYDROGENASE, MITOCHONDRIAL-RELATED"/>
    <property type="match status" value="1"/>
</dbReference>
<feature type="domain" description="Acyl-CoA oxidase/dehydrogenase middle" evidence="9">
    <location>
        <begin position="130"/>
        <end position="223"/>
    </location>
</feature>